<dbReference type="InterPro" id="IPR007278">
    <property type="entry name" value="DUF397"/>
</dbReference>
<name>A0A1T4TDH6_9ACTN</name>
<gene>
    <name evidence="2" type="ORF">SAMN02745673_04805</name>
</gene>
<dbReference type="Pfam" id="PF04149">
    <property type="entry name" value="DUF397"/>
    <property type="match status" value="1"/>
</dbReference>
<dbReference type="RefSeq" id="WP_078764019.1">
    <property type="nucleotide sequence ID" value="NZ_FUWS01000018.1"/>
</dbReference>
<evidence type="ECO:0000313" key="2">
    <source>
        <dbReference type="EMBL" id="SKA38228.1"/>
    </source>
</evidence>
<protein>
    <recommendedName>
        <fullName evidence="1">DUF397 domain-containing protein</fullName>
    </recommendedName>
</protein>
<organism evidence="2 3">
    <name type="scientific">Marinactinospora thermotolerans DSM 45154</name>
    <dbReference type="NCBI Taxonomy" id="1122192"/>
    <lineage>
        <taxon>Bacteria</taxon>
        <taxon>Bacillati</taxon>
        <taxon>Actinomycetota</taxon>
        <taxon>Actinomycetes</taxon>
        <taxon>Streptosporangiales</taxon>
        <taxon>Nocardiopsidaceae</taxon>
        <taxon>Marinactinospora</taxon>
    </lineage>
</organism>
<evidence type="ECO:0000259" key="1">
    <source>
        <dbReference type="Pfam" id="PF04149"/>
    </source>
</evidence>
<dbReference type="AlphaFoldDB" id="A0A1T4TDH6"/>
<feature type="domain" description="DUF397" evidence="1">
    <location>
        <begin position="16"/>
        <end position="66"/>
    </location>
</feature>
<keyword evidence="3" id="KW-1185">Reference proteome</keyword>
<accession>A0A1T4TDH6</accession>
<evidence type="ECO:0000313" key="3">
    <source>
        <dbReference type="Proteomes" id="UP000190637"/>
    </source>
</evidence>
<dbReference type="EMBL" id="FUWS01000018">
    <property type="protein sequence ID" value="SKA38228.1"/>
    <property type="molecule type" value="Genomic_DNA"/>
</dbReference>
<dbReference type="Proteomes" id="UP000190637">
    <property type="component" value="Unassembled WGS sequence"/>
</dbReference>
<dbReference type="STRING" id="1122192.SAMN02745673_04805"/>
<reference evidence="2 3" key="1">
    <citation type="submission" date="2017-02" db="EMBL/GenBank/DDBJ databases">
        <authorList>
            <person name="Peterson S.W."/>
        </authorList>
    </citation>
    <scope>NUCLEOTIDE SEQUENCE [LARGE SCALE GENOMIC DNA]</scope>
    <source>
        <strain evidence="2 3">DSM 45154</strain>
    </source>
</reference>
<dbReference type="OrthoDB" id="3431811at2"/>
<proteinExistence type="predicted"/>
<sequence>MAPHPHSGQTLLHALKFRTSSYSDRSNCVEVADLPGGTAVRDSKHADESPVLSFTAAEWTALLGAIHADKI</sequence>